<evidence type="ECO:0000259" key="1">
    <source>
        <dbReference type="PROSITE" id="PS51186"/>
    </source>
</evidence>
<dbReference type="Gene3D" id="3.40.630.30">
    <property type="match status" value="1"/>
</dbReference>
<proteinExistence type="predicted"/>
<dbReference type="GO" id="GO:0016747">
    <property type="term" value="F:acyltransferase activity, transferring groups other than amino-acyl groups"/>
    <property type="evidence" value="ECO:0007669"/>
    <property type="project" value="InterPro"/>
</dbReference>
<feature type="domain" description="N-acetyltransferase" evidence="1">
    <location>
        <begin position="3"/>
        <end position="176"/>
    </location>
</feature>
<keyword evidence="2" id="KW-0808">Transferase</keyword>
<name>A0A370GCC9_9BACI</name>
<evidence type="ECO:0000313" key="3">
    <source>
        <dbReference type="Proteomes" id="UP000255326"/>
    </source>
</evidence>
<sequence length="179" mass="20870">MYVKIRRPAKEDEKELHVFFQLVISDTFSKEGIGHMMEDIQEEIHTKKQYLDKDFESKGLNRYFLIAEVEDKIVGSIEYGPPSELILLHTNNEFQSIVEVGTVFVHPDFQRKGIGNRLLNEIYTVLAGKGMSAFCLDSGYARAQKVWKRKFGEPDYLLKDFWGKGLHHMIWRITLSTLR</sequence>
<dbReference type="OrthoDB" id="1895809at2"/>
<dbReference type="InterPro" id="IPR016181">
    <property type="entry name" value="Acyl_CoA_acyltransferase"/>
</dbReference>
<dbReference type="Pfam" id="PF00583">
    <property type="entry name" value="Acetyltransf_1"/>
    <property type="match status" value="1"/>
</dbReference>
<dbReference type="CDD" id="cd04301">
    <property type="entry name" value="NAT_SF"/>
    <property type="match status" value="1"/>
</dbReference>
<comment type="caution">
    <text evidence="2">The sequence shown here is derived from an EMBL/GenBank/DDBJ whole genome shotgun (WGS) entry which is preliminary data.</text>
</comment>
<protein>
    <submittedName>
        <fullName evidence="2">Acetyltransferase (GNAT) family protein</fullName>
    </submittedName>
</protein>
<evidence type="ECO:0000313" key="2">
    <source>
        <dbReference type="EMBL" id="RDI41357.1"/>
    </source>
</evidence>
<dbReference type="Proteomes" id="UP000255326">
    <property type="component" value="Unassembled WGS sequence"/>
</dbReference>
<dbReference type="PROSITE" id="PS51186">
    <property type="entry name" value="GNAT"/>
    <property type="match status" value="1"/>
</dbReference>
<dbReference type="SUPFAM" id="SSF55729">
    <property type="entry name" value="Acyl-CoA N-acyltransferases (Nat)"/>
    <property type="match status" value="1"/>
</dbReference>
<dbReference type="AlphaFoldDB" id="A0A370GCC9"/>
<dbReference type="EMBL" id="QQAY01000008">
    <property type="protein sequence ID" value="RDI41357.1"/>
    <property type="molecule type" value="Genomic_DNA"/>
</dbReference>
<dbReference type="RefSeq" id="WP_114746023.1">
    <property type="nucleotide sequence ID" value="NZ_QQAY01000008.1"/>
</dbReference>
<gene>
    <name evidence="2" type="ORF">DFR59_1087</name>
</gene>
<organism evidence="2 3">
    <name type="scientific">Falsibacillus pallidus</name>
    <dbReference type="NCBI Taxonomy" id="493781"/>
    <lineage>
        <taxon>Bacteria</taxon>
        <taxon>Bacillati</taxon>
        <taxon>Bacillota</taxon>
        <taxon>Bacilli</taxon>
        <taxon>Bacillales</taxon>
        <taxon>Bacillaceae</taxon>
        <taxon>Falsibacillus</taxon>
    </lineage>
</organism>
<dbReference type="InterPro" id="IPR000182">
    <property type="entry name" value="GNAT_dom"/>
</dbReference>
<accession>A0A370GCC9</accession>
<keyword evidence="3" id="KW-1185">Reference proteome</keyword>
<reference evidence="2 3" key="1">
    <citation type="submission" date="2018-07" db="EMBL/GenBank/DDBJ databases">
        <title>Genomic Encyclopedia of Type Strains, Phase IV (KMG-IV): sequencing the most valuable type-strain genomes for metagenomic binning, comparative biology and taxonomic classification.</title>
        <authorList>
            <person name="Goeker M."/>
        </authorList>
    </citation>
    <scope>NUCLEOTIDE SEQUENCE [LARGE SCALE GENOMIC DNA]</scope>
    <source>
        <strain evidence="2 3">DSM 25281</strain>
    </source>
</reference>